<dbReference type="Proteomes" id="UP001314170">
    <property type="component" value="Unassembled WGS sequence"/>
</dbReference>
<keyword evidence="3" id="KW-0539">Nucleus</keyword>
<feature type="compositionally biased region" description="Polar residues" evidence="4">
    <location>
        <begin position="110"/>
        <end position="122"/>
    </location>
</feature>
<dbReference type="EMBL" id="CAWUPB010001194">
    <property type="protein sequence ID" value="CAK7353990.1"/>
    <property type="molecule type" value="Genomic_DNA"/>
</dbReference>
<feature type="compositionally biased region" description="Polar residues" evidence="4">
    <location>
        <begin position="259"/>
        <end position="271"/>
    </location>
</feature>
<accession>A0AAV1SPU7</accession>
<evidence type="ECO:0000313" key="6">
    <source>
        <dbReference type="EMBL" id="CAK7353990.1"/>
    </source>
</evidence>
<dbReference type="InterPro" id="IPR039611">
    <property type="entry name" value="VQ_4/11/13/19/31/33"/>
</dbReference>
<dbReference type="GO" id="GO:0005634">
    <property type="term" value="C:nucleus"/>
    <property type="evidence" value="ECO:0007669"/>
    <property type="project" value="UniProtKB-SubCell"/>
</dbReference>
<evidence type="ECO:0000256" key="1">
    <source>
        <dbReference type="ARBA" id="ARBA00004123"/>
    </source>
</evidence>
<dbReference type="PANTHER" id="PTHR33402">
    <property type="entry name" value="VQ MOTIF-CONTAINING PROTEIN 11-LIKE"/>
    <property type="match status" value="1"/>
</dbReference>
<feature type="domain" description="VQ" evidence="5">
    <location>
        <begin position="81"/>
        <end position="102"/>
    </location>
</feature>
<keyword evidence="2" id="KW-0597">Phosphoprotein</keyword>
<protein>
    <recommendedName>
        <fullName evidence="5">VQ domain-containing protein</fullName>
    </recommendedName>
</protein>
<dbReference type="AlphaFoldDB" id="A0AAV1SPU7"/>
<comment type="subcellular location">
    <subcellularLocation>
        <location evidence="1">Nucleus</location>
    </subcellularLocation>
</comment>
<gene>
    <name evidence="6" type="ORF">DCAF_LOCUS25011</name>
</gene>
<sequence>MAAGDIVELKLGLRICVRVCKSPVQKMDTKSGYFFKPFLSLSGSGNQSNPSNSPLSVKMEGKNHIVNTITTTSSSSSSPKSPTTFVQADTNSFRDLVQKLTGFASDSQKLPATRTLSSSKPSHNAVDFTGPRRSPFKLQERRRTLRKLEIKLGLTSPSNSSSSTRKTGRIDSPVTPLCPEFLFFPSPGTESPSSPAVSGEEKAIAEKGFYLHPSPLNTPRGSEPPELLTLKQYSFVPTMWSFFKDHVLDKNQPLDRLSPQVSCMRSSSSQKLPHEGEKSYDYDPTSRAKGCIYSLKSTLIGKD</sequence>
<proteinExistence type="predicted"/>
<evidence type="ECO:0000256" key="2">
    <source>
        <dbReference type="ARBA" id="ARBA00022553"/>
    </source>
</evidence>
<comment type="caution">
    <text evidence="6">The sequence shown here is derived from an EMBL/GenBank/DDBJ whole genome shotgun (WGS) entry which is preliminary data.</text>
</comment>
<evidence type="ECO:0000256" key="4">
    <source>
        <dbReference type="SAM" id="MobiDB-lite"/>
    </source>
</evidence>
<name>A0AAV1SPU7_9ROSI</name>
<organism evidence="6 7">
    <name type="scientific">Dovyalis caffra</name>
    <dbReference type="NCBI Taxonomy" id="77055"/>
    <lineage>
        <taxon>Eukaryota</taxon>
        <taxon>Viridiplantae</taxon>
        <taxon>Streptophyta</taxon>
        <taxon>Embryophyta</taxon>
        <taxon>Tracheophyta</taxon>
        <taxon>Spermatophyta</taxon>
        <taxon>Magnoliopsida</taxon>
        <taxon>eudicotyledons</taxon>
        <taxon>Gunneridae</taxon>
        <taxon>Pentapetalae</taxon>
        <taxon>rosids</taxon>
        <taxon>fabids</taxon>
        <taxon>Malpighiales</taxon>
        <taxon>Salicaceae</taxon>
        <taxon>Flacourtieae</taxon>
        <taxon>Dovyalis</taxon>
    </lineage>
</organism>
<keyword evidence="7" id="KW-1185">Reference proteome</keyword>
<dbReference type="Pfam" id="PF05678">
    <property type="entry name" value="VQ"/>
    <property type="match status" value="1"/>
</dbReference>
<feature type="compositionally biased region" description="Basic and acidic residues" evidence="4">
    <location>
        <begin position="272"/>
        <end position="283"/>
    </location>
</feature>
<reference evidence="6 7" key="1">
    <citation type="submission" date="2024-01" db="EMBL/GenBank/DDBJ databases">
        <authorList>
            <person name="Waweru B."/>
        </authorList>
    </citation>
    <scope>NUCLEOTIDE SEQUENCE [LARGE SCALE GENOMIC DNA]</scope>
</reference>
<dbReference type="InterPro" id="IPR008889">
    <property type="entry name" value="VQ"/>
</dbReference>
<feature type="region of interest" description="Disordered" evidence="4">
    <location>
        <begin position="110"/>
        <end position="132"/>
    </location>
</feature>
<evidence type="ECO:0000259" key="5">
    <source>
        <dbReference type="Pfam" id="PF05678"/>
    </source>
</evidence>
<feature type="region of interest" description="Disordered" evidence="4">
    <location>
        <begin position="258"/>
        <end position="283"/>
    </location>
</feature>
<evidence type="ECO:0000256" key="3">
    <source>
        <dbReference type="ARBA" id="ARBA00023242"/>
    </source>
</evidence>
<evidence type="ECO:0000313" key="7">
    <source>
        <dbReference type="Proteomes" id="UP001314170"/>
    </source>
</evidence>
<dbReference type="PANTHER" id="PTHR33402:SF3">
    <property type="entry name" value="VQ DOMAIN-CONTAINING PROTEIN"/>
    <property type="match status" value="1"/>
</dbReference>